<reference evidence="1" key="1">
    <citation type="submission" date="2021-01" db="UniProtKB">
        <authorList>
            <consortium name="EnsemblPlants"/>
        </authorList>
    </citation>
    <scope>IDENTIFICATION</scope>
</reference>
<keyword evidence="2" id="KW-1185">Reference proteome</keyword>
<dbReference type="Gramene" id="Kaladp0093s0091.1.v1.1">
    <property type="protein sequence ID" value="Kaladp0093s0091.1.v1.1"/>
    <property type="gene ID" value="Kaladp0093s0091.v1.1"/>
</dbReference>
<evidence type="ECO:0000313" key="1">
    <source>
        <dbReference type="EnsemblPlants" id="Kaladp0093s0091.1.v1.1"/>
    </source>
</evidence>
<dbReference type="AlphaFoldDB" id="A0A7N0UZB9"/>
<protein>
    <recommendedName>
        <fullName evidence="3">F-box protein</fullName>
    </recommendedName>
</protein>
<evidence type="ECO:0008006" key="3">
    <source>
        <dbReference type="Google" id="ProtNLM"/>
    </source>
</evidence>
<name>A0A7N0UZB9_KALFE</name>
<organism evidence="1 2">
    <name type="scientific">Kalanchoe fedtschenkoi</name>
    <name type="common">Lavender scallops</name>
    <name type="synonym">South American air plant</name>
    <dbReference type="NCBI Taxonomy" id="63787"/>
    <lineage>
        <taxon>Eukaryota</taxon>
        <taxon>Viridiplantae</taxon>
        <taxon>Streptophyta</taxon>
        <taxon>Embryophyta</taxon>
        <taxon>Tracheophyta</taxon>
        <taxon>Spermatophyta</taxon>
        <taxon>Magnoliopsida</taxon>
        <taxon>eudicotyledons</taxon>
        <taxon>Gunneridae</taxon>
        <taxon>Pentapetalae</taxon>
        <taxon>Saxifragales</taxon>
        <taxon>Crassulaceae</taxon>
        <taxon>Kalanchoe</taxon>
    </lineage>
</organism>
<proteinExistence type="predicted"/>
<dbReference type="EnsemblPlants" id="Kaladp0093s0091.1.v1.1">
    <property type="protein sequence ID" value="Kaladp0093s0091.1.v1.1"/>
    <property type="gene ID" value="Kaladp0093s0091.v1.1"/>
</dbReference>
<sequence length="180" mass="19984">MYSSITGSWKPLGLAPCFPLSHFHVFLNGTVYWQIHKGRENFPGAIMSVNSLDDFHTFDIPEIGSGWPYLVNFGGCLGLVVIDKDGVAVSRMSVWVLESPLPSWTKKMETHIPLLGIEVSVSAAALGNQIVVTTRHRHLTFHIDKQMWSVRMSVDGVNDGITFSGFFMESLLPCNGMMEP</sequence>
<accession>A0A7N0UZB9</accession>
<evidence type="ECO:0000313" key="2">
    <source>
        <dbReference type="Proteomes" id="UP000594263"/>
    </source>
</evidence>
<dbReference type="Proteomes" id="UP000594263">
    <property type="component" value="Unplaced"/>
</dbReference>